<evidence type="ECO:0000259" key="1">
    <source>
        <dbReference type="Pfam" id="PF03009"/>
    </source>
</evidence>
<evidence type="ECO:0000313" key="2">
    <source>
        <dbReference type="EMBL" id="GFP22316.1"/>
    </source>
</evidence>
<comment type="caution">
    <text evidence="2">The sequence shown here is derived from an EMBL/GenBank/DDBJ whole genome shotgun (WGS) entry which is preliminary data.</text>
</comment>
<evidence type="ECO:0000313" key="3">
    <source>
        <dbReference type="Proteomes" id="UP000580051"/>
    </source>
</evidence>
<dbReference type="InterPro" id="IPR017946">
    <property type="entry name" value="PLC-like_Pdiesterase_TIM-brl"/>
</dbReference>
<dbReference type="AlphaFoldDB" id="A0A6V8NV00"/>
<dbReference type="SUPFAM" id="SSF51695">
    <property type="entry name" value="PLC-like phosphodiesterases"/>
    <property type="match status" value="1"/>
</dbReference>
<organism evidence="2 3">
    <name type="scientific">Candidatus Hakubella thermalkaliphila</name>
    <dbReference type="NCBI Taxonomy" id="2754717"/>
    <lineage>
        <taxon>Bacteria</taxon>
        <taxon>Bacillati</taxon>
        <taxon>Actinomycetota</taxon>
        <taxon>Actinomycetota incertae sedis</taxon>
        <taxon>Candidatus Hakubellales</taxon>
        <taxon>Candidatus Hakubellaceae</taxon>
        <taxon>Candidatus Hakubella</taxon>
    </lineage>
</organism>
<gene>
    <name evidence="2" type="ORF">HKBW3S06_01543</name>
</gene>
<dbReference type="EMBL" id="BLRV01000337">
    <property type="protein sequence ID" value="GFP22316.1"/>
    <property type="molecule type" value="Genomic_DNA"/>
</dbReference>
<dbReference type="Proteomes" id="UP000580051">
    <property type="component" value="Unassembled WGS sequence"/>
</dbReference>
<dbReference type="Pfam" id="PF03009">
    <property type="entry name" value="GDPD"/>
    <property type="match status" value="1"/>
</dbReference>
<reference evidence="2 3" key="1">
    <citation type="journal article" date="2020" name="Front. Microbiol.">
        <title>Single-cell genomics of novel Actinobacteria with the Wood-Ljungdahl pathway discovered in a serpentinizing system.</title>
        <authorList>
            <person name="Merino N."/>
            <person name="Kawai M."/>
            <person name="Boyd E.S."/>
            <person name="Colman D.R."/>
            <person name="McGlynn S.E."/>
            <person name="Nealson K.H."/>
            <person name="Kurokawa K."/>
            <person name="Hongoh Y."/>
        </authorList>
    </citation>
    <scope>NUCLEOTIDE SEQUENCE [LARGE SCALE GENOMIC DNA]</scope>
    <source>
        <strain evidence="2 3">S06</strain>
    </source>
</reference>
<feature type="non-terminal residue" evidence="2">
    <location>
        <position position="100"/>
    </location>
</feature>
<dbReference type="GO" id="GO:0008081">
    <property type="term" value="F:phosphoric diester hydrolase activity"/>
    <property type="evidence" value="ECO:0007669"/>
    <property type="project" value="InterPro"/>
</dbReference>
<dbReference type="RefSeq" id="WP_275942735.1">
    <property type="nucleotide sequence ID" value="NZ_BLRV01000337.1"/>
</dbReference>
<dbReference type="InterPro" id="IPR030395">
    <property type="entry name" value="GP_PDE_dom"/>
</dbReference>
<protein>
    <recommendedName>
        <fullName evidence="1">GP-PDE domain-containing protein</fullName>
    </recommendedName>
</protein>
<proteinExistence type="predicted"/>
<sequence length="100" mass="11581">MGFTVPNAFGILWQKQTFLFWYCGKDGKLIVFHDDNLKRVFGKDFELNASPLKELKHPTENRLPTLEEALQFIGTKVERILIELKETGCEKQVLAVIKKE</sequence>
<name>A0A6V8NV00_9ACTN</name>
<dbReference type="GO" id="GO:0006629">
    <property type="term" value="P:lipid metabolic process"/>
    <property type="evidence" value="ECO:0007669"/>
    <property type="project" value="InterPro"/>
</dbReference>
<dbReference type="Gene3D" id="3.20.20.190">
    <property type="entry name" value="Phosphatidylinositol (PI) phosphodiesterase"/>
    <property type="match status" value="1"/>
</dbReference>
<feature type="domain" description="GP-PDE" evidence="1">
    <location>
        <begin position="25"/>
        <end position="86"/>
    </location>
</feature>
<accession>A0A6V8NV00</accession>